<reference evidence="5 6" key="1">
    <citation type="journal article" date="2012" name="J. Bacteriol.">
        <title>Genome sequence of Sphingobium indicum B90A, a hexachlorocyclohexane-degrading bacterium.</title>
        <authorList>
            <person name="Anand S."/>
            <person name="Sangwan N."/>
            <person name="Lata P."/>
            <person name="Kaur J."/>
            <person name="Dua A."/>
            <person name="Singh A.K."/>
            <person name="Verma M."/>
            <person name="Kaur J."/>
            <person name="Khurana J.P."/>
            <person name="Khurana P."/>
            <person name="Mathur S."/>
            <person name="Lal R."/>
        </authorList>
    </citation>
    <scope>NUCLEOTIDE SEQUENCE [LARGE SCALE GENOMIC DNA]</scope>
    <source>
        <strain evidence="6">DSM 16412 / CCM 7286 / MTCC 6364 / B90A</strain>
        <plasmid evidence="5">pSRL1</plasmid>
    </source>
</reference>
<keyword evidence="5" id="KW-0614">Plasmid</keyword>
<evidence type="ECO:0000256" key="3">
    <source>
        <dbReference type="ARBA" id="ARBA00023163"/>
    </source>
</evidence>
<dbReference type="Proteomes" id="UP000004550">
    <property type="component" value="Plasmid pSRL1"/>
</dbReference>
<dbReference type="CDD" id="cd00038">
    <property type="entry name" value="CAP_ED"/>
    <property type="match status" value="1"/>
</dbReference>
<dbReference type="Gene3D" id="2.60.120.10">
    <property type="entry name" value="Jelly Rolls"/>
    <property type="match status" value="1"/>
</dbReference>
<dbReference type="SUPFAM" id="SSF46785">
    <property type="entry name" value="Winged helix' DNA-binding domain"/>
    <property type="match status" value="1"/>
</dbReference>
<dbReference type="GO" id="GO:0006355">
    <property type="term" value="P:regulation of DNA-templated transcription"/>
    <property type="evidence" value="ECO:0007669"/>
    <property type="project" value="InterPro"/>
</dbReference>
<dbReference type="Pfam" id="PF13545">
    <property type="entry name" value="HTH_Crp_2"/>
    <property type="match status" value="1"/>
</dbReference>
<feature type="domain" description="HTH crp-type" evidence="4">
    <location>
        <begin position="145"/>
        <end position="219"/>
    </location>
</feature>
<dbReference type="InterPro" id="IPR014710">
    <property type="entry name" value="RmlC-like_jellyroll"/>
</dbReference>
<dbReference type="InterPro" id="IPR036388">
    <property type="entry name" value="WH-like_DNA-bd_sf"/>
</dbReference>
<proteinExistence type="predicted"/>
<name>A0A1L5BUH0_SPHIB</name>
<dbReference type="InterPro" id="IPR036390">
    <property type="entry name" value="WH_DNA-bd_sf"/>
</dbReference>
<evidence type="ECO:0000259" key="4">
    <source>
        <dbReference type="PROSITE" id="PS51063"/>
    </source>
</evidence>
<keyword evidence="3" id="KW-0804">Transcription</keyword>
<sequence>MIFADFLRNRRREQLSDRDLAALEASVSQVRKTHARQLIAQAGEPIAYSTYLMEGFICRYMDDRNGLRQLVAVHVPGDFVDLHGYPLGRLDHDVATLCASRIAMVPHEALDGLLAQRPNLTKLLWFSTLLDAAMHREWIFRLGRLDAMARIAHFFCEIEAKLRAVGLSDGSRFALPLTQADLGEACGMTSVHINRMLRELRERELLQVQRGRVTIFDLAALRRLCDYDPSYLFIGG</sequence>
<dbReference type="PROSITE" id="PS51063">
    <property type="entry name" value="HTH_CRP_2"/>
    <property type="match status" value="1"/>
</dbReference>
<dbReference type="RefSeq" id="WP_007688140.1">
    <property type="nucleotide sequence ID" value="NZ_CP013071.1"/>
</dbReference>
<evidence type="ECO:0000256" key="1">
    <source>
        <dbReference type="ARBA" id="ARBA00023015"/>
    </source>
</evidence>
<dbReference type="InterPro" id="IPR012318">
    <property type="entry name" value="HTH_CRP"/>
</dbReference>
<organism evidence="5 6">
    <name type="scientific">Sphingobium indicum (strain DSM 16412 / CCM 7286 / MTCC 6364 / B90A)</name>
    <dbReference type="NCBI Taxonomy" id="861109"/>
    <lineage>
        <taxon>Bacteria</taxon>
        <taxon>Pseudomonadati</taxon>
        <taxon>Pseudomonadota</taxon>
        <taxon>Alphaproteobacteria</taxon>
        <taxon>Sphingomonadales</taxon>
        <taxon>Sphingomonadaceae</taxon>
        <taxon>Sphingobium</taxon>
    </lineage>
</organism>
<dbReference type="InterPro" id="IPR000595">
    <property type="entry name" value="cNMP-bd_dom"/>
</dbReference>
<dbReference type="EMBL" id="CP013071">
    <property type="protein sequence ID" value="APL96488.1"/>
    <property type="molecule type" value="Genomic_DNA"/>
</dbReference>
<dbReference type="AlphaFoldDB" id="A0A1L5BUH0"/>
<dbReference type="Gene3D" id="1.10.10.10">
    <property type="entry name" value="Winged helix-like DNA-binding domain superfamily/Winged helix DNA-binding domain"/>
    <property type="match status" value="1"/>
</dbReference>
<accession>A0A1L5BUH0</accession>
<dbReference type="Pfam" id="PF00027">
    <property type="entry name" value="cNMP_binding"/>
    <property type="match status" value="1"/>
</dbReference>
<geneLocation type="plasmid" evidence="5 6">
    <name>pSRL1</name>
</geneLocation>
<evidence type="ECO:0000313" key="5">
    <source>
        <dbReference type="EMBL" id="APL96488.1"/>
    </source>
</evidence>
<gene>
    <name evidence="5" type="ORF">SIDU_17705</name>
</gene>
<evidence type="ECO:0000256" key="2">
    <source>
        <dbReference type="ARBA" id="ARBA00023125"/>
    </source>
</evidence>
<dbReference type="SMART" id="SM00419">
    <property type="entry name" value="HTH_CRP"/>
    <property type="match status" value="1"/>
</dbReference>
<dbReference type="KEGG" id="sinb:SIDU_17705"/>
<dbReference type="SUPFAM" id="SSF51206">
    <property type="entry name" value="cAMP-binding domain-like"/>
    <property type="match status" value="1"/>
</dbReference>
<keyword evidence="1" id="KW-0805">Transcription regulation</keyword>
<protein>
    <submittedName>
        <fullName evidence="5">Crp/Fnr family transcriptional regulator</fullName>
    </submittedName>
</protein>
<dbReference type="InterPro" id="IPR018490">
    <property type="entry name" value="cNMP-bd_dom_sf"/>
</dbReference>
<keyword evidence="2" id="KW-0238">DNA-binding</keyword>
<evidence type="ECO:0000313" key="6">
    <source>
        <dbReference type="Proteomes" id="UP000004550"/>
    </source>
</evidence>
<dbReference type="GO" id="GO:0003677">
    <property type="term" value="F:DNA binding"/>
    <property type="evidence" value="ECO:0007669"/>
    <property type="project" value="UniProtKB-KW"/>
</dbReference>